<keyword evidence="2" id="KW-0378">Hydrolase</keyword>
<dbReference type="HOGENOM" id="CLU_033666_0_6_1"/>
<dbReference type="PANTHER" id="PTHR23022:SF134">
    <property type="entry name" value="TRANSPOSABLE ELEMENT TC1 TRANSPOSASE"/>
    <property type="match status" value="1"/>
</dbReference>
<dbReference type="InterPro" id="IPR052338">
    <property type="entry name" value="Transposase_5"/>
</dbReference>
<proteinExistence type="predicted"/>
<dbReference type="OrthoDB" id="2753252at2759"/>
<dbReference type="GO" id="GO:0004519">
    <property type="term" value="F:endonuclease activity"/>
    <property type="evidence" value="ECO:0007669"/>
    <property type="project" value="UniProtKB-KW"/>
</dbReference>
<comment type="caution">
    <text evidence="2">The sequence shown here is derived from an EMBL/GenBank/DDBJ whole genome shotgun (WGS) entry which is preliminary data.</text>
</comment>
<sequence length="203" mass="23836">WTTDDRKRVLWSDETKFKRLGSDGIHWVWTRPGEELNDRLILPTMNFGGGGLMFWGCMGWMGTGYGTKLEVPLNKEIYKEILEDEFLRSLEFLGMESEEVLFQFDNARPHVAKSSLKWLEDHGIEWLEWPANSPDLNPIENLWSKMKRELGEYESPPNGILELWERVQVVWDRLGVDYCRNLIESMPKRMALILKNKGKSIPY</sequence>
<evidence type="ECO:0000313" key="3">
    <source>
        <dbReference type="Proteomes" id="UP000027456"/>
    </source>
</evidence>
<feature type="domain" description="Tc1-like transposase DDE" evidence="1">
    <location>
        <begin position="95"/>
        <end position="152"/>
    </location>
</feature>
<feature type="non-terminal residue" evidence="2">
    <location>
        <position position="1"/>
    </location>
</feature>
<dbReference type="Proteomes" id="UP000027456">
    <property type="component" value="Unassembled WGS sequence"/>
</dbReference>
<name>A0A074S8G3_9AGAM</name>
<dbReference type="Pfam" id="PF13358">
    <property type="entry name" value="DDE_3"/>
    <property type="match status" value="1"/>
</dbReference>
<organism evidence="2 3">
    <name type="scientific">Rhizoctonia solani 123E</name>
    <dbReference type="NCBI Taxonomy" id="1423351"/>
    <lineage>
        <taxon>Eukaryota</taxon>
        <taxon>Fungi</taxon>
        <taxon>Dikarya</taxon>
        <taxon>Basidiomycota</taxon>
        <taxon>Agaricomycotina</taxon>
        <taxon>Agaricomycetes</taxon>
        <taxon>Cantharellales</taxon>
        <taxon>Ceratobasidiaceae</taxon>
        <taxon>Rhizoctonia</taxon>
    </lineage>
</organism>
<dbReference type="InterPro" id="IPR038717">
    <property type="entry name" value="Tc1-like_DDE_dom"/>
</dbReference>
<dbReference type="STRING" id="1423351.A0A074S8G3"/>
<accession>A0A074S8G3</accession>
<dbReference type="Gene3D" id="3.30.420.10">
    <property type="entry name" value="Ribonuclease H-like superfamily/Ribonuclease H"/>
    <property type="match status" value="1"/>
</dbReference>
<dbReference type="InterPro" id="IPR036397">
    <property type="entry name" value="RNaseH_sf"/>
</dbReference>
<dbReference type="PANTHER" id="PTHR23022">
    <property type="entry name" value="TRANSPOSABLE ELEMENT-RELATED"/>
    <property type="match status" value="1"/>
</dbReference>
<dbReference type="GO" id="GO:0003676">
    <property type="term" value="F:nucleic acid binding"/>
    <property type="evidence" value="ECO:0007669"/>
    <property type="project" value="InterPro"/>
</dbReference>
<keyword evidence="3" id="KW-1185">Reference proteome</keyword>
<keyword evidence="2" id="KW-0255">Endonuclease</keyword>
<gene>
    <name evidence="2" type="ORF">V565_206880</name>
</gene>
<keyword evidence="2" id="KW-0540">Nuclease</keyword>
<protein>
    <submittedName>
        <fullName evidence="2">DDE family endonuclease</fullName>
    </submittedName>
</protein>
<reference evidence="2 3" key="1">
    <citation type="submission" date="2013-12" db="EMBL/GenBank/DDBJ databases">
        <authorList>
            <person name="Cubeta M."/>
            <person name="Pakala S."/>
            <person name="Fedorova N."/>
            <person name="Thomas E."/>
            <person name="Dean R."/>
            <person name="Jabaji S."/>
            <person name="Neate S."/>
            <person name="Toda T."/>
            <person name="Tavantzis S."/>
            <person name="Vilgalys R."/>
            <person name="Bharathan N."/>
            <person name="Pakala S."/>
            <person name="Losada L.S."/>
            <person name="Zafar N."/>
            <person name="Nierman W."/>
        </authorList>
    </citation>
    <scope>NUCLEOTIDE SEQUENCE [LARGE SCALE GENOMIC DNA]</scope>
    <source>
        <strain evidence="2 3">123E</strain>
    </source>
</reference>
<evidence type="ECO:0000313" key="2">
    <source>
        <dbReference type="EMBL" id="KEP46297.1"/>
    </source>
</evidence>
<dbReference type="AlphaFoldDB" id="A0A074S8G3"/>
<dbReference type="EMBL" id="AZST01001175">
    <property type="protein sequence ID" value="KEP46297.1"/>
    <property type="molecule type" value="Genomic_DNA"/>
</dbReference>
<evidence type="ECO:0000259" key="1">
    <source>
        <dbReference type="Pfam" id="PF13358"/>
    </source>
</evidence>